<evidence type="ECO:0000256" key="1">
    <source>
        <dbReference type="ARBA" id="ARBA00004651"/>
    </source>
</evidence>
<dbReference type="EMBL" id="NDXW01000001">
    <property type="protein sequence ID" value="RDH43814.1"/>
    <property type="molecule type" value="Genomic_DNA"/>
</dbReference>
<evidence type="ECO:0000256" key="2">
    <source>
        <dbReference type="ARBA" id="ARBA00022475"/>
    </source>
</evidence>
<feature type="transmembrane region" description="Helical" evidence="6">
    <location>
        <begin position="99"/>
        <end position="120"/>
    </location>
</feature>
<comment type="caution">
    <text evidence="8">The sequence shown here is derived from an EMBL/GenBank/DDBJ whole genome shotgun (WGS) entry which is preliminary data.</text>
</comment>
<evidence type="ECO:0000256" key="3">
    <source>
        <dbReference type="ARBA" id="ARBA00022692"/>
    </source>
</evidence>
<dbReference type="GO" id="GO:0005886">
    <property type="term" value="C:plasma membrane"/>
    <property type="evidence" value="ECO:0007669"/>
    <property type="project" value="UniProtKB-SubCell"/>
</dbReference>
<dbReference type="SUPFAM" id="SSF103481">
    <property type="entry name" value="Multidrug resistance efflux transporter EmrE"/>
    <property type="match status" value="2"/>
</dbReference>
<dbReference type="InterPro" id="IPR000620">
    <property type="entry name" value="EamA_dom"/>
</dbReference>
<dbReference type="PANTHER" id="PTHR32322">
    <property type="entry name" value="INNER MEMBRANE TRANSPORTER"/>
    <property type="match status" value="1"/>
</dbReference>
<evidence type="ECO:0000259" key="7">
    <source>
        <dbReference type="Pfam" id="PF00892"/>
    </source>
</evidence>
<name>A0A4P9VN37_9GAMM</name>
<feature type="transmembrane region" description="Helical" evidence="6">
    <location>
        <begin position="187"/>
        <end position="203"/>
    </location>
</feature>
<evidence type="ECO:0000256" key="5">
    <source>
        <dbReference type="ARBA" id="ARBA00023136"/>
    </source>
</evidence>
<keyword evidence="3 6" id="KW-0812">Transmembrane</keyword>
<evidence type="ECO:0000256" key="4">
    <source>
        <dbReference type="ARBA" id="ARBA00022989"/>
    </source>
</evidence>
<dbReference type="Proteomes" id="UP000257039">
    <property type="component" value="Unassembled WGS sequence"/>
</dbReference>
<feature type="transmembrane region" description="Helical" evidence="6">
    <location>
        <begin position="270"/>
        <end position="288"/>
    </location>
</feature>
<feature type="domain" description="EamA" evidence="7">
    <location>
        <begin position="157"/>
        <end position="288"/>
    </location>
</feature>
<accession>A0A4P9VN37</accession>
<evidence type="ECO:0000313" key="8">
    <source>
        <dbReference type="EMBL" id="RDH43814.1"/>
    </source>
</evidence>
<sequence length="300" mass="33491">MNMTGAKLAIVLAFLCVLSWSLIPIVAKIGQHSLDVFQFLFWSNVLSFVVVLVFALLKNRKIMIAGSARQFFWCAPLGFLGCFFYYLCLYHGYEVTNGVEVLVVQYTWPILITVISLLFFSERLTMFGGAGLLLGFLSVVIVITKGDLTSIKVNSPWVLLVVFLGALCFALFSVLSKYQKIDSFTGTFFLFFWGVFFSSLTLFQWSHFSLPSEEAWLVIVLNGALINGVSYILWLTALAKADATKVAPIVFLTPILSTTWLVLFFQEPLLLSYIIAIAFSIISGVLVLRSMAPQPVKVNH</sequence>
<keyword evidence="5 6" id="KW-0472">Membrane</keyword>
<feature type="transmembrane region" description="Helical" evidence="6">
    <location>
        <begin position="246"/>
        <end position="264"/>
    </location>
</feature>
<keyword evidence="9" id="KW-1185">Reference proteome</keyword>
<organism evidence="8 9">
    <name type="scientific">Zooshikella ganghwensis</name>
    <dbReference type="NCBI Taxonomy" id="202772"/>
    <lineage>
        <taxon>Bacteria</taxon>
        <taxon>Pseudomonadati</taxon>
        <taxon>Pseudomonadota</taxon>
        <taxon>Gammaproteobacteria</taxon>
        <taxon>Oceanospirillales</taxon>
        <taxon>Zooshikellaceae</taxon>
        <taxon>Zooshikella</taxon>
    </lineage>
</organism>
<reference evidence="8 9" key="1">
    <citation type="submission" date="2017-04" db="EMBL/GenBank/DDBJ databases">
        <title>Draft genome sequence of Zooshikella ganghwensis VG4 isolated from Red Sea sediments.</title>
        <authorList>
            <person name="Rehman Z."/>
            <person name="Alam I."/>
            <person name="Kamau A."/>
            <person name="Bajic V."/>
            <person name="Leiknes T."/>
        </authorList>
    </citation>
    <scope>NUCLEOTIDE SEQUENCE [LARGE SCALE GENOMIC DNA]</scope>
    <source>
        <strain evidence="8 9">VG4</strain>
    </source>
</reference>
<dbReference type="RefSeq" id="WP_094787061.1">
    <property type="nucleotide sequence ID" value="NZ_NDXW01000001.1"/>
</dbReference>
<dbReference type="PANTHER" id="PTHR32322:SF18">
    <property type="entry name" value="S-ADENOSYLMETHIONINE_S-ADENOSYLHOMOCYSTEINE TRANSPORTER"/>
    <property type="match status" value="1"/>
</dbReference>
<feature type="transmembrane region" description="Helical" evidence="6">
    <location>
        <begin position="37"/>
        <end position="59"/>
    </location>
</feature>
<evidence type="ECO:0000313" key="9">
    <source>
        <dbReference type="Proteomes" id="UP000257039"/>
    </source>
</evidence>
<feature type="transmembrane region" description="Helical" evidence="6">
    <location>
        <begin position="215"/>
        <end position="234"/>
    </location>
</feature>
<keyword evidence="4 6" id="KW-1133">Transmembrane helix</keyword>
<feature type="transmembrane region" description="Helical" evidence="6">
    <location>
        <begin position="127"/>
        <end position="144"/>
    </location>
</feature>
<evidence type="ECO:0000256" key="6">
    <source>
        <dbReference type="SAM" id="Phobius"/>
    </source>
</evidence>
<protein>
    <submittedName>
        <fullName evidence="8">DMT family transporter</fullName>
    </submittedName>
</protein>
<feature type="transmembrane region" description="Helical" evidence="6">
    <location>
        <begin position="156"/>
        <end position="175"/>
    </location>
</feature>
<dbReference type="InterPro" id="IPR037185">
    <property type="entry name" value="EmrE-like"/>
</dbReference>
<dbReference type="Pfam" id="PF00892">
    <property type="entry name" value="EamA"/>
    <property type="match status" value="2"/>
</dbReference>
<dbReference type="InterPro" id="IPR050638">
    <property type="entry name" value="AA-Vitamin_Transporters"/>
</dbReference>
<dbReference type="AlphaFoldDB" id="A0A4P9VN37"/>
<comment type="subcellular location">
    <subcellularLocation>
        <location evidence="1">Cell membrane</location>
        <topology evidence="1">Multi-pass membrane protein</topology>
    </subcellularLocation>
</comment>
<feature type="transmembrane region" description="Helical" evidence="6">
    <location>
        <begin position="71"/>
        <end position="93"/>
    </location>
</feature>
<gene>
    <name evidence="8" type="ORF">B9G39_10370</name>
</gene>
<proteinExistence type="predicted"/>
<feature type="domain" description="EamA" evidence="7">
    <location>
        <begin position="8"/>
        <end position="143"/>
    </location>
</feature>
<keyword evidence="2" id="KW-1003">Cell membrane</keyword>